<gene>
    <name evidence="1" type="ORF">Zmor_008918</name>
</gene>
<keyword evidence="2" id="KW-1185">Reference proteome</keyword>
<comment type="caution">
    <text evidence="1">The sequence shown here is derived from an EMBL/GenBank/DDBJ whole genome shotgun (WGS) entry which is preliminary data.</text>
</comment>
<proteinExistence type="predicted"/>
<name>A0AA38M006_9CUCU</name>
<accession>A0AA38M006</accession>
<reference evidence="1" key="1">
    <citation type="journal article" date="2023" name="G3 (Bethesda)">
        <title>Whole genome assemblies of Zophobas morio and Tenebrio molitor.</title>
        <authorList>
            <person name="Kaur S."/>
            <person name="Stinson S.A."/>
            <person name="diCenzo G.C."/>
        </authorList>
    </citation>
    <scope>NUCLEOTIDE SEQUENCE</scope>
    <source>
        <strain evidence="1">QUZm001</strain>
    </source>
</reference>
<dbReference type="AlphaFoldDB" id="A0AA38M006"/>
<dbReference type="Proteomes" id="UP001168821">
    <property type="component" value="Unassembled WGS sequence"/>
</dbReference>
<organism evidence="1 2">
    <name type="scientific">Zophobas morio</name>
    <dbReference type="NCBI Taxonomy" id="2755281"/>
    <lineage>
        <taxon>Eukaryota</taxon>
        <taxon>Metazoa</taxon>
        <taxon>Ecdysozoa</taxon>
        <taxon>Arthropoda</taxon>
        <taxon>Hexapoda</taxon>
        <taxon>Insecta</taxon>
        <taxon>Pterygota</taxon>
        <taxon>Neoptera</taxon>
        <taxon>Endopterygota</taxon>
        <taxon>Coleoptera</taxon>
        <taxon>Polyphaga</taxon>
        <taxon>Cucujiformia</taxon>
        <taxon>Tenebrionidae</taxon>
        <taxon>Zophobas</taxon>
    </lineage>
</organism>
<evidence type="ECO:0000313" key="2">
    <source>
        <dbReference type="Proteomes" id="UP001168821"/>
    </source>
</evidence>
<sequence>MFPKAPRPAFTQSKYSPISLLLVNDKVDEAVLLRCLQTNFELRPYFSKVSFGFRLEHSRTQQILRFTGWRANAFNLEKTKNLITEFTTEARSQLARHNSTMLLNLINITLREALLIHLWAVRINPKTTNSKSFIRTSSTSLVLCTLCTRLATVPGPTTHGQ</sequence>
<dbReference type="EMBL" id="JALNTZ010002542">
    <property type="protein sequence ID" value="KAJ3616956.1"/>
    <property type="molecule type" value="Genomic_DNA"/>
</dbReference>
<evidence type="ECO:0000313" key="1">
    <source>
        <dbReference type="EMBL" id="KAJ3616956.1"/>
    </source>
</evidence>
<protein>
    <submittedName>
        <fullName evidence="1">Uncharacterized protein</fullName>
    </submittedName>
</protein>